<organism evidence="1 2">
    <name type="scientific">Croceicoccus esteveae</name>
    <dbReference type="NCBI Taxonomy" id="3075597"/>
    <lineage>
        <taxon>Bacteria</taxon>
        <taxon>Pseudomonadati</taxon>
        <taxon>Pseudomonadota</taxon>
        <taxon>Alphaproteobacteria</taxon>
        <taxon>Sphingomonadales</taxon>
        <taxon>Erythrobacteraceae</taxon>
        <taxon>Croceicoccus</taxon>
    </lineage>
</organism>
<dbReference type="EMBL" id="JAVRHS010000006">
    <property type="protein sequence ID" value="MDT0576278.1"/>
    <property type="molecule type" value="Genomic_DNA"/>
</dbReference>
<dbReference type="RefSeq" id="WP_311340856.1">
    <property type="nucleotide sequence ID" value="NZ_JAVRHS010000006.1"/>
</dbReference>
<name>A0ABU2ZI43_9SPHN</name>
<proteinExistence type="predicted"/>
<keyword evidence="2" id="KW-1185">Reference proteome</keyword>
<sequence length="65" mass="6851">MMHVPIRKIVPAGSGAGITGIGKIVDSKHPSLPAMKQVKAQKAFETFPATGWVTGGEDNYRGEGE</sequence>
<reference evidence="1 2" key="1">
    <citation type="submission" date="2023-09" db="EMBL/GenBank/DDBJ databases">
        <authorList>
            <person name="Rey-Velasco X."/>
        </authorList>
    </citation>
    <scope>NUCLEOTIDE SEQUENCE [LARGE SCALE GENOMIC DNA]</scope>
    <source>
        <strain evidence="1 2">F390</strain>
    </source>
</reference>
<evidence type="ECO:0000313" key="1">
    <source>
        <dbReference type="EMBL" id="MDT0576278.1"/>
    </source>
</evidence>
<accession>A0ABU2ZI43</accession>
<evidence type="ECO:0000313" key="2">
    <source>
        <dbReference type="Proteomes" id="UP001259803"/>
    </source>
</evidence>
<dbReference type="Proteomes" id="UP001259803">
    <property type="component" value="Unassembled WGS sequence"/>
</dbReference>
<comment type="caution">
    <text evidence="1">The sequence shown here is derived from an EMBL/GenBank/DDBJ whole genome shotgun (WGS) entry which is preliminary data.</text>
</comment>
<protein>
    <submittedName>
        <fullName evidence="1">Uncharacterized protein</fullName>
    </submittedName>
</protein>
<gene>
    <name evidence="1" type="ORF">RM533_08770</name>
</gene>